<dbReference type="HOGENOM" id="CLU_035146_0_0_1"/>
<dbReference type="VEuPathDB" id="FungiDB:Z518_05685"/>
<dbReference type="OrthoDB" id="4158087at2759"/>
<sequence length="373" mass="41265">MAEEAVIFPSEPLFMIDRGWERRKKTTRRNSPSRGIRTQLARVPEVTITVAKGSSAAKSTSTRRTRNSKTAKSSAEESTKLQFLNYEPSKEEKKQLSQQKKPRRLSDKKISKLQGPRSSPPVDAGTEPQENRNLSPTLLKTMPGATAPLYNVIDPETKAFQSLLSYYPTRIGAAMFPIGKRGSSSHNSVLLCPPPCIHLSRLQFKDSDLLMKIILDRLNPRLNDGKPSDATIGAVSCLALCENQRGNHSKWAMHAAGMSQMIRVRGGVSSIPEAMRMKIYRADIISAVDTLSTPHLPRPAWTSTSLYQGVSLNASPNQSLILMLVHVELAPTLFDVFLDPSYLCQALEHAASTMSQSTLLHMTKTLFVFNTTC</sequence>
<evidence type="ECO:0000313" key="2">
    <source>
        <dbReference type="EMBL" id="KIX04814.1"/>
    </source>
</evidence>
<reference evidence="2 3" key="1">
    <citation type="submission" date="2015-01" db="EMBL/GenBank/DDBJ databases">
        <title>The Genome Sequence of Rhinocladiella mackenzie CBS 650.93.</title>
        <authorList>
            <consortium name="The Broad Institute Genomics Platform"/>
            <person name="Cuomo C."/>
            <person name="de Hoog S."/>
            <person name="Gorbushina A."/>
            <person name="Stielow B."/>
            <person name="Teixiera M."/>
            <person name="Abouelleil A."/>
            <person name="Chapman S.B."/>
            <person name="Priest M."/>
            <person name="Young S.K."/>
            <person name="Wortman J."/>
            <person name="Nusbaum C."/>
            <person name="Birren B."/>
        </authorList>
    </citation>
    <scope>NUCLEOTIDE SEQUENCE [LARGE SCALE GENOMIC DNA]</scope>
    <source>
        <strain evidence="2 3">CBS 650.93</strain>
    </source>
</reference>
<dbReference type="PANTHER" id="PTHR37540:SF5">
    <property type="entry name" value="TRANSCRIPTION FACTOR DOMAIN-CONTAINING PROTEIN"/>
    <property type="match status" value="1"/>
</dbReference>
<protein>
    <submittedName>
        <fullName evidence="2">Rhinocladiella mackenziei CBS 650.93 unplaced genomic scaffold supercont1.4, whole genome shotgun sequence</fullName>
    </submittedName>
</protein>
<evidence type="ECO:0000256" key="1">
    <source>
        <dbReference type="SAM" id="MobiDB-lite"/>
    </source>
</evidence>
<gene>
    <name evidence="2" type="ORF">Z518_05685</name>
</gene>
<keyword evidence="3" id="KW-1185">Reference proteome</keyword>
<dbReference type="AlphaFoldDB" id="A0A0D2IG98"/>
<dbReference type="EMBL" id="KN847478">
    <property type="protein sequence ID" value="KIX04814.1"/>
    <property type="molecule type" value="Genomic_DNA"/>
</dbReference>
<accession>A0A0D2IG98</accession>
<dbReference type="GeneID" id="25293756"/>
<dbReference type="Proteomes" id="UP000053617">
    <property type="component" value="Unassembled WGS sequence"/>
</dbReference>
<dbReference type="RefSeq" id="XP_013271950.1">
    <property type="nucleotide sequence ID" value="XM_013416496.1"/>
</dbReference>
<dbReference type="STRING" id="1442369.A0A0D2IG98"/>
<organism evidence="2 3">
    <name type="scientific">Rhinocladiella mackenziei CBS 650.93</name>
    <dbReference type="NCBI Taxonomy" id="1442369"/>
    <lineage>
        <taxon>Eukaryota</taxon>
        <taxon>Fungi</taxon>
        <taxon>Dikarya</taxon>
        <taxon>Ascomycota</taxon>
        <taxon>Pezizomycotina</taxon>
        <taxon>Eurotiomycetes</taxon>
        <taxon>Chaetothyriomycetidae</taxon>
        <taxon>Chaetothyriales</taxon>
        <taxon>Herpotrichiellaceae</taxon>
        <taxon>Rhinocladiella</taxon>
    </lineage>
</organism>
<evidence type="ECO:0000313" key="3">
    <source>
        <dbReference type="Proteomes" id="UP000053617"/>
    </source>
</evidence>
<feature type="compositionally biased region" description="Low complexity" evidence="1">
    <location>
        <begin position="51"/>
        <end position="60"/>
    </location>
</feature>
<dbReference type="PANTHER" id="PTHR37540">
    <property type="entry name" value="TRANSCRIPTION FACTOR (ACR-2), PUTATIVE-RELATED-RELATED"/>
    <property type="match status" value="1"/>
</dbReference>
<name>A0A0D2IG98_9EURO</name>
<feature type="region of interest" description="Disordered" evidence="1">
    <location>
        <begin position="23"/>
        <end position="139"/>
    </location>
</feature>
<proteinExistence type="predicted"/>